<evidence type="ECO:0000313" key="1">
    <source>
        <dbReference type="EMBL" id="CAB4130532.1"/>
    </source>
</evidence>
<accession>A0A6J5LAR7</accession>
<dbReference type="EMBL" id="LR796245">
    <property type="protein sequence ID" value="CAB4130532.1"/>
    <property type="molecule type" value="Genomic_DNA"/>
</dbReference>
<protein>
    <submittedName>
        <fullName evidence="1">Uncharacterized protein</fullName>
    </submittedName>
</protein>
<gene>
    <name evidence="1" type="ORF">UFOVP129_2</name>
</gene>
<name>A0A6J5LAR7_9CAUD</name>
<organism evidence="1">
    <name type="scientific">uncultured Caudovirales phage</name>
    <dbReference type="NCBI Taxonomy" id="2100421"/>
    <lineage>
        <taxon>Viruses</taxon>
        <taxon>Duplodnaviria</taxon>
        <taxon>Heunggongvirae</taxon>
        <taxon>Uroviricota</taxon>
        <taxon>Caudoviricetes</taxon>
        <taxon>Peduoviridae</taxon>
        <taxon>Maltschvirus</taxon>
        <taxon>Maltschvirus maltsch</taxon>
    </lineage>
</organism>
<proteinExistence type="predicted"/>
<sequence>MKLESGYYWVYAKYRKEKTPVIAYIDSDGDVCTHQDGGYYKEDDFEFLDLPRIKTPDEL</sequence>
<reference evidence="1" key="1">
    <citation type="submission" date="2020-04" db="EMBL/GenBank/DDBJ databases">
        <authorList>
            <person name="Chiriac C."/>
            <person name="Salcher M."/>
            <person name="Ghai R."/>
            <person name="Kavagutti S V."/>
        </authorList>
    </citation>
    <scope>NUCLEOTIDE SEQUENCE</scope>
</reference>